<gene>
    <name evidence="1" type="ORF">MILVUS5_LOCUS18190</name>
</gene>
<protein>
    <submittedName>
        <fullName evidence="1">Uncharacterized protein</fullName>
    </submittedName>
</protein>
<evidence type="ECO:0000313" key="1">
    <source>
        <dbReference type="EMBL" id="CAJ2650341.1"/>
    </source>
</evidence>
<reference evidence="1" key="1">
    <citation type="submission" date="2023-10" db="EMBL/GenBank/DDBJ databases">
        <authorList>
            <person name="Rodriguez Cubillos JULIANA M."/>
            <person name="De Vega J."/>
        </authorList>
    </citation>
    <scope>NUCLEOTIDE SEQUENCE</scope>
</reference>
<proteinExistence type="predicted"/>
<dbReference type="Proteomes" id="UP001177021">
    <property type="component" value="Unassembled WGS sequence"/>
</dbReference>
<organism evidence="1 2">
    <name type="scientific">Trifolium pratense</name>
    <name type="common">Red clover</name>
    <dbReference type="NCBI Taxonomy" id="57577"/>
    <lineage>
        <taxon>Eukaryota</taxon>
        <taxon>Viridiplantae</taxon>
        <taxon>Streptophyta</taxon>
        <taxon>Embryophyta</taxon>
        <taxon>Tracheophyta</taxon>
        <taxon>Spermatophyta</taxon>
        <taxon>Magnoliopsida</taxon>
        <taxon>eudicotyledons</taxon>
        <taxon>Gunneridae</taxon>
        <taxon>Pentapetalae</taxon>
        <taxon>rosids</taxon>
        <taxon>fabids</taxon>
        <taxon>Fabales</taxon>
        <taxon>Fabaceae</taxon>
        <taxon>Papilionoideae</taxon>
        <taxon>50 kb inversion clade</taxon>
        <taxon>NPAAA clade</taxon>
        <taxon>Hologalegina</taxon>
        <taxon>IRL clade</taxon>
        <taxon>Trifolieae</taxon>
        <taxon>Trifolium</taxon>
    </lineage>
</organism>
<name>A0ACB0K256_TRIPR</name>
<dbReference type="EMBL" id="CASHSV030000109">
    <property type="protein sequence ID" value="CAJ2650341.1"/>
    <property type="molecule type" value="Genomic_DNA"/>
</dbReference>
<sequence length="554" mass="61632">MALTIVTEFNPIEEINTDKAFWNIKAKIIRLWQVTDFNNPRVPFSFEMVLMDSDGGRIHATIRKTLLYKFKNDVLEGKTYAFEKLGVASNGGSYRTTTHPYKLNFQYSSVVQHLPSLKITKSPYKFVPISDILGGGYNNDYLPDVIGVLTGVGSEREIEKNGGTTKLNVIALEADGHKIQCTLFGNYCDDLNNFIATGDVHGAVVIIQLAKAKTFQDKVHLQNCMACTRLVFNPDCDEARDMKSRIADITDTPSPMTLTQLAPDVRVSPLDEFLYNTPRSTIQRLKDATTDSLFVVLGTIKKILNPETYSYTACSCSKAVIPDSQMWFCDKCDKHVVRVCPRFCIKVRVLDNTDCGTMVIFDNDATLLFRKTCQAVLDGIPTDAPSGFLPNELAGLVEQTLLFKVETKAKFNTKFEQSFRVRKICSDANVINAFKKKWDNEDASLSKSANETASLSTLMDKGKRVLGEGSSHGLSQDIVCLSSPNLKLKDKVGEHDAVIKEDLMPKFGEAGLSADLTPPTVFVVKRSSPTAVEEEDMDLPLKLLKRSIKIEKLI</sequence>
<comment type="caution">
    <text evidence="1">The sequence shown here is derived from an EMBL/GenBank/DDBJ whole genome shotgun (WGS) entry which is preliminary data.</text>
</comment>
<evidence type="ECO:0000313" key="2">
    <source>
        <dbReference type="Proteomes" id="UP001177021"/>
    </source>
</evidence>
<keyword evidence="2" id="KW-1185">Reference proteome</keyword>
<accession>A0ACB0K256</accession>